<evidence type="ECO:0000313" key="10">
    <source>
        <dbReference type="EMBL" id="QDP98523.1"/>
    </source>
</evidence>
<evidence type="ECO:0000256" key="7">
    <source>
        <dbReference type="ARBA" id="ARBA00047942"/>
    </source>
</evidence>
<gene>
    <name evidence="10" type="ORF">FOE78_02150</name>
</gene>
<evidence type="ECO:0000256" key="1">
    <source>
        <dbReference type="ARBA" id="ARBA00006594"/>
    </source>
</evidence>
<dbReference type="GO" id="GO:0003677">
    <property type="term" value="F:DNA binding"/>
    <property type="evidence" value="ECO:0007669"/>
    <property type="project" value="InterPro"/>
</dbReference>
<dbReference type="EC" id="2.1.1.72" evidence="2"/>
<dbReference type="GO" id="GO:0009307">
    <property type="term" value="P:DNA restriction-modification system"/>
    <property type="evidence" value="ECO:0007669"/>
    <property type="project" value="UniProtKB-KW"/>
</dbReference>
<dbReference type="Pfam" id="PF02384">
    <property type="entry name" value="N6_Mtase"/>
    <property type="match status" value="1"/>
</dbReference>
<dbReference type="SUPFAM" id="SSF53335">
    <property type="entry name" value="S-adenosyl-L-methionine-dependent methyltransferases"/>
    <property type="match status" value="1"/>
</dbReference>
<evidence type="ECO:0000259" key="8">
    <source>
        <dbReference type="Pfam" id="PF02384"/>
    </source>
</evidence>
<organism evidence="10 11">
    <name type="scientific">Microlunatus elymi</name>
    <dbReference type="NCBI Taxonomy" id="2596828"/>
    <lineage>
        <taxon>Bacteria</taxon>
        <taxon>Bacillati</taxon>
        <taxon>Actinomycetota</taxon>
        <taxon>Actinomycetes</taxon>
        <taxon>Propionibacteriales</taxon>
        <taxon>Propionibacteriaceae</taxon>
        <taxon>Microlunatus</taxon>
    </lineage>
</organism>
<dbReference type="Proteomes" id="UP000319263">
    <property type="component" value="Chromosome"/>
</dbReference>
<name>A0A516Q504_9ACTN</name>
<evidence type="ECO:0000256" key="2">
    <source>
        <dbReference type="ARBA" id="ARBA00011900"/>
    </source>
</evidence>
<protein>
    <recommendedName>
        <fullName evidence="2">site-specific DNA-methyltransferase (adenine-specific)</fullName>
        <ecNumber evidence="2">2.1.1.72</ecNumber>
    </recommendedName>
</protein>
<dbReference type="InterPro" id="IPR003356">
    <property type="entry name" value="DNA_methylase_A-5"/>
</dbReference>
<comment type="catalytic activity">
    <reaction evidence="7">
        <text>a 2'-deoxyadenosine in DNA + S-adenosyl-L-methionine = an N(6)-methyl-2'-deoxyadenosine in DNA + S-adenosyl-L-homocysteine + H(+)</text>
        <dbReference type="Rhea" id="RHEA:15197"/>
        <dbReference type="Rhea" id="RHEA-COMP:12418"/>
        <dbReference type="Rhea" id="RHEA-COMP:12419"/>
        <dbReference type="ChEBI" id="CHEBI:15378"/>
        <dbReference type="ChEBI" id="CHEBI:57856"/>
        <dbReference type="ChEBI" id="CHEBI:59789"/>
        <dbReference type="ChEBI" id="CHEBI:90615"/>
        <dbReference type="ChEBI" id="CHEBI:90616"/>
        <dbReference type="EC" id="2.1.1.72"/>
    </reaction>
</comment>
<feature type="domain" description="DNA methylase adenine-specific" evidence="8">
    <location>
        <begin position="177"/>
        <end position="502"/>
    </location>
</feature>
<dbReference type="PANTHER" id="PTHR42998:SF1">
    <property type="entry name" value="TYPE I RESTRICTION ENZYME HINDI METHYLASE SUBUNIT"/>
    <property type="match status" value="1"/>
</dbReference>
<proteinExistence type="inferred from homology"/>
<comment type="similarity">
    <text evidence="1">Belongs to the N(4)/N(6)-methyltransferase family.</text>
</comment>
<evidence type="ECO:0000256" key="3">
    <source>
        <dbReference type="ARBA" id="ARBA00022603"/>
    </source>
</evidence>
<keyword evidence="5" id="KW-0949">S-adenosyl-L-methionine</keyword>
<dbReference type="EMBL" id="CP041692">
    <property type="protein sequence ID" value="QDP98523.1"/>
    <property type="molecule type" value="Genomic_DNA"/>
</dbReference>
<dbReference type="GO" id="GO:0009007">
    <property type="term" value="F:site-specific DNA-methyltransferase (adenine-specific) activity"/>
    <property type="evidence" value="ECO:0007669"/>
    <property type="project" value="UniProtKB-EC"/>
</dbReference>
<dbReference type="GO" id="GO:0008170">
    <property type="term" value="F:N-methyltransferase activity"/>
    <property type="evidence" value="ECO:0007669"/>
    <property type="project" value="InterPro"/>
</dbReference>
<evidence type="ECO:0000313" key="11">
    <source>
        <dbReference type="Proteomes" id="UP000319263"/>
    </source>
</evidence>
<dbReference type="PRINTS" id="PR00507">
    <property type="entry name" value="N12N6MTFRASE"/>
</dbReference>
<evidence type="ECO:0000256" key="4">
    <source>
        <dbReference type="ARBA" id="ARBA00022679"/>
    </source>
</evidence>
<dbReference type="InterPro" id="IPR022749">
    <property type="entry name" value="D12N6_MeTrfase_N"/>
</dbReference>
<dbReference type="OrthoDB" id="9784823at2"/>
<keyword evidence="11" id="KW-1185">Reference proteome</keyword>
<keyword evidence="4 10" id="KW-0808">Transferase</keyword>
<dbReference type="AlphaFoldDB" id="A0A516Q504"/>
<dbReference type="Gene3D" id="3.40.50.150">
    <property type="entry name" value="Vaccinia Virus protein VP39"/>
    <property type="match status" value="1"/>
</dbReference>
<dbReference type="InterPro" id="IPR052916">
    <property type="entry name" value="Type-I_RE_MTase_Subunit"/>
</dbReference>
<feature type="domain" description="N6 adenine-specific DNA methyltransferase N-terminal" evidence="9">
    <location>
        <begin position="19"/>
        <end position="164"/>
    </location>
</feature>
<dbReference type="Gene3D" id="1.20.1260.30">
    <property type="match status" value="1"/>
</dbReference>
<dbReference type="PANTHER" id="PTHR42998">
    <property type="entry name" value="TYPE I RESTRICTION ENZYME HINDVIIP M PROTEIN-RELATED"/>
    <property type="match status" value="1"/>
</dbReference>
<keyword evidence="3 10" id="KW-0489">Methyltransferase</keyword>
<keyword evidence="6" id="KW-0680">Restriction system</keyword>
<dbReference type="REBASE" id="354154">
    <property type="entry name" value="M.Msp627ORF2150P"/>
</dbReference>
<dbReference type="Pfam" id="PF12161">
    <property type="entry name" value="HsdM_N"/>
    <property type="match status" value="1"/>
</dbReference>
<evidence type="ECO:0000259" key="9">
    <source>
        <dbReference type="Pfam" id="PF12161"/>
    </source>
</evidence>
<reference evidence="10 11" key="1">
    <citation type="submission" date="2019-07" db="EMBL/GenBank/DDBJ databases">
        <title>Microlunatus dokdonensis sp. nov. isolated from the rhizospheric soil of the wild plant Elymus tsukushiensis.</title>
        <authorList>
            <person name="Ghim S.-Y."/>
            <person name="Hwang Y.-J."/>
            <person name="Son J.-S."/>
            <person name="Shin J.-H."/>
        </authorList>
    </citation>
    <scope>NUCLEOTIDE SEQUENCE [LARGE SCALE GENOMIC DNA]</scope>
    <source>
        <strain evidence="10 11">KUDC0627</strain>
    </source>
</reference>
<dbReference type="InterPro" id="IPR038333">
    <property type="entry name" value="T1MK-like_N_sf"/>
</dbReference>
<dbReference type="GO" id="GO:0032259">
    <property type="term" value="P:methylation"/>
    <property type="evidence" value="ECO:0007669"/>
    <property type="project" value="UniProtKB-KW"/>
</dbReference>
<evidence type="ECO:0000256" key="6">
    <source>
        <dbReference type="ARBA" id="ARBA00022747"/>
    </source>
</evidence>
<sequence length="541" mass="60599">MPPRTKKKEPQAPSTMKELKDTLWKAADRLRGSLSANQYKDVILGLVFLKYVSDAYEERREAIRAELQSEYDEDQIADLIDDPEEYQGYGVFVVPPEARWSFLAENAKGTSGTDGQIEQNIGSLVDRAMDAIMNANENLRGTLPRLYNRDNIDQRRLGELIDLFNSARFSRQGEHRARDLMGEVYEYFLGNFARAEGKRGGEFFTPRSVVRVLVEVLEPNKGRVYDPCCGSGGMFVQTDAFIREHDGDPKDIAIYGQESIEETWRMAKMNLAIHGIDNKGLGSRWNDTFGRDMHADVEMDFVMANPPFNIKHWTRSVEDPRWTFGVPPANNANYAWIQHILSKLAPGGTAGVVMANGSMSSQSNGEGDIRARIVEADLVSCMVALPTQLFRSTGIPVCVWFFAKDKTAGKQGSIDRSGQMLFIDARELGYMVDRAERALTMEEIVKIGDTFHAWRGSPSAEAKDLQYEDVPGFCKSATLTEIKDAGYALTPGRYVGAAEAEDDGEPIDAKINRLTKELLEAFDESARLEKVVREQLERVDG</sequence>
<dbReference type="KEGG" id="mik:FOE78_02150"/>
<dbReference type="InterPro" id="IPR029063">
    <property type="entry name" value="SAM-dependent_MTases_sf"/>
</dbReference>
<accession>A0A516Q504</accession>
<evidence type="ECO:0000256" key="5">
    <source>
        <dbReference type="ARBA" id="ARBA00022691"/>
    </source>
</evidence>